<evidence type="ECO:0000259" key="3">
    <source>
        <dbReference type="Pfam" id="PF15067"/>
    </source>
</evidence>
<dbReference type="GeneID" id="100921517"/>
<reference evidence="4" key="3">
    <citation type="submission" date="2025-09" db="UniProtKB">
        <authorList>
            <consortium name="Ensembl"/>
        </authorList>
    </citation>
    <scope>IDENTIFICATION</scope>
</reference>
<feature type="domain" description="FAM124" evidence="3">
    <location>
        <begin position="10"/>
        <end position="244"/>
    </location>
</feature>
<evidence type="ECO:0000256" key="2">
    <source>
        <dbReference type="SAM" id="MobiDB-lite"/>
    </source>
</evidence>
<reference evidence="4 5" key="1">
    <citation type="journal article" date="2011" name="Proc. Natl. Acad. Sci. U.S.A.">
        <title>Genetic diversity and population structure of the endangered marsupial Sarcophilus harrisii (Tasmanian devil).</title>
        <authorList>
            <person name="Miller W."/>
            <person name="Hayes V.M."/>
            <person name="Ratan A."/>
            <person name="Petersen D.C."/>
            <person name="Wittekindt N.E."/>
            <person name="Miller J."/>
            <person name="Walenz B."/>
            <person name="Knight J."/>
            <person name="Qi J."/>
            <person name="Zhao F."/>
            <person name="Wang Q."/>
            <person name="Bedoya-Reina O.C."/>
            <person name="Katiyar N."/>
            <person name="Tomsho L.P."/>
            <person name="Kasson L.M."/>
            <person name="Hardie R.A."/>
            <person name="Woodbridge P."/>
            <person name="Tindall E.A."/>
            <person name="Bertelsen M.F."/>
            <person name="Dixon D."/>
            <person name="Pyecroft S."/>
            <person name="Helgen K.M."/>
            <person name="Lesk A.M."/>
            <person name="Pringle T.H."/>
            <person name="Patterson N."/>
            <person name="Zhang Y."/>
            <person name="Kreiss A."/>
            <person name="Woods G.M."/>
            <person name="Jones M.E."/>
            <person name="Schuster S.C."/>
        </authorList>
    </citation>
    <scope>NUCLEOTIDE SEQUENCE [LARGE SCALE GENOMIC DNA]</scope>
</reference>
<reference evidence="4" key="2">
    <citation type="submission" date="2025-08" db="UniProtKB">
        <authorList>
            <consortium name="Ensembl"/>
        </authorList>
    </citation>
    <scope>IDENTIFICATION</scope>
</reference>
<dbReference type="HOGENOM" id="CLU_037215_0_0_1"/>
<dbReference type="AlphaFoldDB" id="G3VQJ4"/>
<name>G3VQJ4_SARHA</name>
<evidence type="ECO:0000256" key="1">
    <source>
        <dbReference type="ARBA" id="ARBA00006440"/>
    </source>
</evidence>
<dbReference type="Pfam" id="PF15067">
    <property type="entry name" value="FAM124"/>
    <property type="match status" value="1"/>
</dbReference>
<dbReference type="Ensembl" id="ENSSHAT00000005503.2">
    <property type="protein sequence ID" value="ENSSHAP00000005449.1"/>
    <property type="gene ID" value="ENSSHAG00000004760.2"/>
</dbReference>
<protein>
    <submittedName>
        <fullName evidence="4">Family with sequence similarity 124 member B</fullName>
    </submittedName>
</protein>
<proteinExistence type="inferred from homology"/>
<dbReference type="GO" id="GO:0005654">
    <property type="term" value="C:nucleoplasm"/>
    <property type="evidence" value="ECO:0007669"/>
    <property type="project" value="Ensembl"/>
</dbReference>
<comment type="similarity">
    <text evidence="1">Belongs to the FAM124 family.</text>
</comment>
<dbReference type="PANTHER" id="PTHR14715">
    <property type="entry name" value="FAM124 DOMAIN-CONTAINING PROTEIN-RELATED"/>
    <property type="match status" value="1"/>
</dbReference>
<dbReference type="InParanoid" id="G3VQJ4"/>
<gene>
    <name evidence="4" type="primary">FAM124B</name>
</gene>
<sequence>MEERQNPLVMTVHLLASSGHALHLQQTLDRLLGWVCPELHLFLVSERVTPVRYYEKYQSKRSAFPGISVLLFLPADCREERFFHIYDFFRQPPWQSHPTQNASGRLCPYTLTKQDFYSLDPHMPVWGVRQMHYGSEILQVTLYCSFDNYEDAVRLYEMILQKEATTQKSNCSYFVLYSKKNFSIQLSLKQLPLGMSVEPRESSVLQFKVQEIGQLVPLLPNPCIPISSTRWQTQDYDGNKILLQVQTNPAPDKNKGELPSKLSHTGLDTPCQDSIQTPTSAKRITELRSRRSQTGRSEHNPPGPPDLRGDTLPYESSSRTSWISTYSSHSSSSSAPSQRVRPSPHLESASRIKTLLLGNSLQKPDTETNVDTGFPVINSEQKQSSLRTFPRDLQSSLTASWMPNSLLAITGSRNKPSEETIHPLPFAGQRDNGIGQITSAFHFPQISHGNDEEEFFI</sequence>
<feature type="compositionally biased region" description="Low complexity" evidence="2">
    <location>
        <begin position="316"/>
        <end position="343"/>
    </location>
</feature>
<accession>G3VQJ4</accession>
<dbReference type="OrthoDB" id="10023686at2759"/>
<dbReference type="KEGG" id="shr:100921517"/>
<dbReference type="GO" id="GO:0005739">
    <property type="term" value="C:mitochondrion"/>
    <property type="evidence" value="ECO:0007669"/>
    <property type="project" value="Ensembl"/>
</dbReference>
<dbReference type="PANTHER" id="PTHR14715:SF2">
    <property type="entry name" value="PROTEIN FAM124B"/>
    <property type="match status" value="1"/>
</dbReference>
<organism evidence="4 5">
    <name type="scientific">Sarcophilus harrisii</name>
    <name type="common">Tasmanian devil</name>
    <name type="synonym">Sarcophilus laniarius</name>
    <dbReference type="NCBI Taxonomy" id="9305"/>
    <lineage>
        <taxon>Eukaryota</taxon>
        <taxon>Metazoa</taxon>
        <taxon>Chordata</taxon>
        <taxon>Craniata</taxon>
        <taxon>Vertebrata</taxon>
        <taxon>Euteleostomi</taxon>
        <taxon>Mammalia</taxon>
        <taxon>Metatheria</taxon>
        <taxon>Dasyuromorphia</taxon>
        <taxon>Dasyuridae</taxon>
        <taxon>Sarcophilus</taxon>
    </lineage>
</organism>
<dbReference type="InterPro" id="IPR029380">
    <property type="entry name" value="FAM124"/>
</dbReference>
<dbReference type="Proteomes" id="UP000007648">
    <property type="component" value="Unassembled WGS sequence"/>
</dbReference>
<evidence type="ECO:0000313" key="4">
    <source>
        <dbReference type="Ensembl" id="ENSSHAP00000005449.1"/>
    </source>
</evidence>
<dbReference type="InterPro" id="IPR046365">
    <property type="entry name" value="FAM124_dom"/>
</dbReference>
<evidence type="ECO:0000313" key="5">
    <source>
        <dbReference type="Proteomes" id="UP000007648"/>
    </source>
</evidence>
<dbReference type="CTD" id="79843"/>
<feature type="compositionally biased region" description="Polar residues" evidence="2">
    <location>
        <begin position="271"/>
        <end position="282"/>
    </location>
</feature>
<keyword evidence="5" id="KW-1185">Reference proteome</keyword>
<dbReference type="FunCoup" id="G3VQJ4">
    <property type="interactions" value="960"/>
</dbReference>
<feature type="region of interest" description="Disordered" evidence="2">
    <location>
        <begin position="247"/>
        <end position="347"/>
    </location>
</feature>
<dbReference type="RefSeq" id="XP_003766199.1">
    <property type="nucleotide sequence ID" value="XM_003766151.3"/>
</dbReference>
<dbReference type="GeneTree" id="ENSGT00590000083134"/>